<dbReference type="InterPro" id="IPR039289">
    <property type="entry name" value="CHCHD4"/>
</dbReference>
<proteinExistence type="predicted"/>
<keyword evidence="4" id="KW-0813">Transport</keyword>
<evidence type="ECO:0000256" key="6">
    <source>
        <dbReference type="ARBA" id="ARBA00023002"/>
    </source>
</evidence>
<keyword evidence="10" id="KW-0676">Redox-active center</keyword>
<feature type="compositionally biased region" description="Basic and acidic residues" evidence="12">
    <location>
        <begin position="148"/>
        <end position="160"/>
    </location>
</feature>
<name>A0ABR3FTE4_9AGAR</name>
<evidence type="ECO:0000256" key="12">
    <source>
        <dbReference type="SAM" id="MobiDB-lite"/>
    </source>
</evidence>
<comment type="subcellular location">
    <subcellularLocation>
        <location evidence="2">Mitochondrion inner membrane</location>
        <topology evidence="2">Single-pass type II membrane protein</topology>
        <orientation evidence="2">Intermembrane side</orientation>
    </subcellularLocation>
</comment>
<dbReference type="PANTHER" id="PTHR21622">
    <property type="entry name" value="COILED-COIL-HELIX-COILED-COIL-HELIX DOMAIN CONTAINING 4"/>
    <property type="match status" value="1"/>
</dbReference>
<evidence type="ECO:0000256" key="5">
    <source>
        <dbReference type="ARBA" id="ARBA00022927"/>
    </source>
</evidence>
<keyword evidence="8" id="KW-0496">Mitochondrion</keyword>
<evidence type="ECO:0000256" key="9">
    <source>
        <dbReference type="ARBA" id="ARBA00023157"/>
    </source>
</evidence>
<evidence type="ECO:0000256" key="8">
    <source>
        <dbReference type="ARBA" id="ARBA00023128"/>
    </source>
</evidence>
<evidence type="ECO:0000256" key="4">
    <source>
        <dbReference type="ARBA" id="ARBA00022448"/>
    </source>
</evidence>
<reference evidence="13 14" key="1">
    <citation type="submission" date="2024-02" db="EMBL/GenBank/DDBJ databases">
        <title>A draft genome for the cacao thread blight pathogen Marasmius crinis-equi.</title>
        <authorList>
            <person name="Cohen S.P."/>
            <person name="Baruah I.K."/>
            <person name="Amoako-Attah I."/>
            <person name="Bukari Y."/>
            <person name="Meinhardt L.W."/>
            <person name="Bailey B.A."/>
        </authorList>
    </citation>
    <scope>NUCLEOTIDE SEQUENCE [LARGE SCALE GENOMIC DNA]</scope>
    <source>
        <strain evidence="13 14">GH-76</strain>
    </source>
</reference>
<feature type="region of interest" description="Disordered" evidence="12">
    <location>
        <begin position="148"/>
        <end position="188"/>
    </location>
</feature>
<evidence type="ECO:0000256" key="1">
    <source>
        <dbReference type="ARBA" id="ARBA00001973"/>
    </source>
</evidence>
<evidence type="ECO:0000256" key="11">
    <source>
        <dbReference type="ARBA" id="ARBA00033150"/>
    </source>
</evidence>
<keyword evidence="6" id="KW-0560">Oxidoreductase</keyword>
<evidence type="ECO:0000313" key="14">
    <source>
        <dbReference type="Proteomes" id="UP001465976"/>
    </source>
</evidence>
<keyword evidence="14" id="KW-1185">Reference proteome</keyword>
<dbReference type="EMBL" id="JBAHYK010000086">
    <property type="protein sequence ID" value="KAL0578758.1"/>
    <property type="molecule type" value="Genomic_DNA"/>
</dbReference>
<evidence type="ECO:0000256" key="7">
    <source>
        <dbReference type="ARBA" id="ARBA00023010"/>
    </source>
</evidence>
<feature type="region of interest" description="Disordered" evidence="12">
    <location>
        <begin position="494"/>
        <end position="549"/>
    </location>
</feature>
<feature type="compositionally biased region" description="Basic and acidic residues" evidence="12">
    <location>
        <begin position="28"/>
        <end position="43"/>
    </location>
</feature>
<sequence length="549" mass="62556">MPHHGRPGAHHNIYSQSSHSQSTPSLHQKPDRAELRGGRRKTDPPGPWQHMADTYAWVVEQEFVKLDKHGRNTEQWIQEQQIRFPDGPARQEIGERVRRRMWEDMMYRYEVEAERWMRREEEMRRAAAEQERRRDNLIREELRRMEERLRQQKEGGEQRARRQNSRTPPKKPDEQRNPERPKSDKTLLDSWKKYEDRWNGLSSSSEPLTFTNIPWPLAFKPRAAEQITLSAIAEFLLSPVHSQNLTRKDRIRNAQLRWHPDRFQRMMQKVNEGDKAQVSEGVGIVARSLNELMSREKQRSTMLSNLKRIPLRRCLHTQIPQHPARSRVFSSRLGVTVGASLAVGSYFAWRLTRDQRIALDSASKLEAPVKTALDGPSSETAKTTPAKKLENKHTAPAAPSTSESQKEETSEGEGSNEGKAEGEGSSEGGGGGAYNPVTGEINWDCPCLGGMAYGPCGPEFREAFSCFIHSEEEPKGINCVEKFQAMQTCFREHPEHYADEIMDDDDEPQSTSKPEEAEGTTENPQPTPVSPSNSNPETSTSTSRSEGQS</sequence>
<feature type="region of interest" description="Disordered" evidence="12">
    <location>
        <begin position="368"/>
        <end position="435"/>
    </location>
</feature>
<dbReference type="PROSITE" id="PS51808">
    <property type="entry name" value="CHCH"/>
    <property type="match status" value="1"/>
</dbReference>
<protein>
    <recommendedName>
        <fullName evidence="3">Mitochondrial intermembrane space import and assembly protein 40</fullName>
    </recommendedName>
    <alternativeName>
        <fullName evidence="11">Mitochondrial import inner membrane translocase TIM40</fullName>
    </alternativeName>
</protein>
<evidence type="ECO:0000313" key="13">
    <source>
        <dbReference type="EMBL" id="KAL0578758.1"/>
    </source>
</evidence>
<keyword evidence="5" id="KW-0653">Protein transport</keyword>
<keyword evidence="7" id="KW-0811">Translocation</keyword>
<evidence type="ECO:0000256" key="3">
    <source>
        <dbReference type="ARBA" id="ARBA00013714"/>
    </source>
</evidence>
<evidence type="ECO:0000256" key="10">
    <source>
        <dbReference type="ARBA" id="ARBA00023284"/>
    </source>
</evidence>
<comment type="cofactor">
    <cofactor evidence="1">
        <name>Cu(2+)</name>
        <dbReference type="ChEBI" id="CHEBI:29036"/>
    </cofactor>
</comment>
<feature type="compositionally biased region" description="Low complexity" evidence="12">
    <location>
        <begin position="10"/>
        <end position="27"/>
    </location>
</feature>
<feature type="compositionally biased region" description="Basic and acidic residues" evidence="12">
    <location>
        <begin position="170"/>
        <end position="188"/>
    </location>
</feature>
<evidence type="ECO:0000256" key="2">
    <source>
        <dbReference type="ARBA" id="ARBA00004164"/>
    </source>
</evidence>
<feature type="region of interest" description="Disordered" evidence="12">
    <location>
        <begin position="1"/>
        <end position="49"/>
    </location>
</feature>
<accession>A0ABR3FTE4</accession>
<dbReference type="Proteomes" id="UP001465976">
    <property type="component" value="Unassembled WGS sequence"/>
</dbReference>
<feature type="compositionally biased region" description="Low complexity" evidence="12">
    <location>
        <begin position="530"/>
        <end position="549"/>
    </location>
</feature>
<comment type="caution">
    <text evidence="13">The sequence shown here is derived from an EMBL/GenBank/DDBJ whole genome shotgun (WGS) entry which is preliminary data.</text>
</comment>
<organism evidence="13 14">
    <name type="scientific">Marasmius crinis-equi</name>
    <dbReference type="NCBI Taxonomy" id="585013"/>
    <lineage>
        <taxon>Eukaryota</taxon>
        <taxon>Fungi</taxon>
        <taxon>Dikarya</taxon>
        <taxon>Basidiomycota</taxon>
        <taxon>Agaricomycotina</taxon>
        <taxon>Agaricomycetes</taxon>
        <taxon>Agaricomycetidae</taxon>
        <taxon>Agaricales</taxon>
        <taxon>Marasmiineae</taxon>
        <taxon>Marasmiaceae</taxon>
        <taxon>Marasmius</taxon>
    </lineage>
</organism>
<dbReference type="Gene3D" id="1.10.287.2900">
    <property type="match status" value="1"/>
</dbReference>
<dbReference type="PANTHER" id="PTHR21622:SF0">
    <property type="entry name" value="COILED-COIL-HELIX-COILED-COIL-HELIX DOMAIN CONTAINING 4"/>
    <property type="match status" value="1"/>
</dbReference>
<keyword evidence="9" id="KW-1015">Disulfide bond</keyword>
<gene>
    <name evidence="13" type="ORF">V5O48_003256</name>
</gene>